<proteinExistence type="predicted"/>
<reference evidence="1" key="1">
    <citation type="submission" date="2018-02" db="EMBL/GenBank/DDBJ databases">
        <title>Rhizophora mucronata_Transcriptome.</title>
        <authorList>
            <person name="Meera S.P."/>
            <person name="Sreeshan A."/>
            <person name="Augustine A."/>
        </authorList>
    </citation>
    <scope>NUCLEOTIDE SEQUENCE</scope>
    <source>
        <tissue evidence="1">Leaf</tissue>
    </source>
</reference>
<evidence type="ECO:0000313" key="1">
    <source>
        <dbReference type="EMBL" id="MBW88088.1"/>
    </source>
</evidence>
<organism evidence="1">
    <name type="scientific">Rhizophora mucronata</name>
    <name type="common">Asiatic mangrove</name>
    <dbReference type="NCBI Taxonomy" id="61149"/>
    <lineage>
        <taxon>Eukaryota</taxon>
        <taxon>Viridiplantae</taxon>
        <taxon>Streptophyta</taxon>
        <taxon>Embryophyta</taxon>
        <taxon>Tracheophyta</taxon>
        <taxon>Spermatophyta</taxon>
        <taxon>Magnoliopsida</taxon>
        <taxon>eudicotyledons</taxon>
        <taxon>Gunneridae</taxon>
        <taxon>Pentapetalae</taxon>
        <taxon>rosids</taxon>
        <taxon>fabids</taxon>
        <taxon>Malpighiales</taxon>
        <taxon>Rhizophoraceae</taxon>
        <taxon>Rhizophora</taxon>
    </lineage>
</organism>
<name>A0A2P2J3N1_RHIMU</name>
<sequence>MLLLNEMSKLVNVRDSKQLGHKVVAKISRSNLHCLTSFPKLLYIIC</sequence>
<accession>A0A2P2J3N1</accession>
<protein>
    <submittedName>
        <fullName evidence="1">Uncharacterized protein MANES_01G140200</fullName>
    </submittedName>
</protein>
<dbReference type="AlphaFoldDB" id="A0A2P2J3N1"/>
<dbReference type="EMBL" id="GGEC01007605">
    <property type="protein sequence ID" value="MBW88088.1"/>
    <property type="molecule type" value="Transcribed_RNA"/>
</dbReference>